<feature type="non-terminal residue" evidence="2">
    <location>
        <position position="1"/>
    </location>
</feature>
<dbReference type="OrthoDB" id="2663223at2759"/>
<evidence type="ECO:0000313" key="3">
    <source>
        <dbReference type="Proteomes" id="UP000234275"/>
    </source>
</evidence>
<evidence type="ECO:0000256" key="1">
    <source>
        <dbReference type="SAM" id="Phobius"/>
    </source>
</evidence>
<keyword evidence="3" id="KW-1185">Reference proteome</keyword>
<organism evidence="2 3">
    <name type="scientific">Aspergillus steynii IBT 23096</name>
    <dbReference type="NCBI Taxonomy" id="1392250"/>
    <lineage>
        <taxon>Eukaryota</taxon>
        <taxon>Fungi</taxon>
        <taxon>Dikarya</taxon>
        <taxon>Ascomycota</taxon>
        <taxon>Pezizomycotina</taxon>
        <taxon>Eurotiomycetes</taxon>
        <taxon>Eurotiomycetidae</taxon>
        <taxon>Eurotiales</taxon>
        <taxon>Aspergillaceae</taxon>
        <taxon>Aspergillus</taxon>
        <taxon>Aspergillus subgen. Circumdati</taxon>
    </lineage>
</organism>
<evidence type="ECO:0000313" key="2">
    <source>
        <dbReference type="EMBL" id="PLB47828.1"/>
    </source>
</evidence>
<keyword evidence="1" id="KW-0472">Membrane</keyword>
<feature type="transmembrane region" description="Helical" evidence="1">
    <location>
        <begin position="20"/>
        <end position="39"/>
    </location>
</feature>
<dbReference type="EMBL" id="MSFO01000005">
    <property type="protein sequence ID" value="PLB47828.1"/>
    <property type="molecule type" value="Genomic_DNA"/>
</dbReference>
<name>A0A2I2G4M6_9EURO</name>
<dbReference type="GeneID" id="36552151"/>
<dbReference type="VEuPathDB" id="FungiDB:P170DRAFT_361058"/>
<comment type="caution">
    <text evidence="2">The sequence shown here is derived from an EMBL/GenBank/DDBJ whole genome shotgun (WGS) entry which is preliminary data.</text>
</comment>
<dbReference type="STRING" id="1392250.A0A2I2G4M6"/>
<sequence length="69" mass="8204">DFLHDYKLALREYYYVDEGLALILFLIKNLILSANRVLVSDKETLYYVLRILQTKLAPTNESRKRDIIK</sequence>
<protein>
    <submittedName>
        <fullName evidence="2">Uncharacterized protein</fullName>
    </submittedName>
</protein>
<keyword evidence="1" id="KW-0812">Transmembrane</keyword>
<accession>A0A2I2G4M6</accession>
<reference evidence="2 3" key="1">
    <citation type="submission" date="2016-12" db="EMBL/GenBank/DDBJ databases">
        <title>The genomes of Aspergillus section Nigri reveals drivers in fungal speciation.</title>
        <authorList>
            <consortium name="DOE Joint Genome Institute"/>
            <person name="Vesth T.C."/>
            <person name="Nybo J."/>
            <person name="Theobald S."/>
            <person name="Brandl J."/>
            <person name="Frisvad J.C."/>
            <person name="Nielsen K.F."/>
            <person name="Lyhne E.K."/>
            <person name="Kogle M.E."/>
            <person name="Kuo A."/>
            <person name="Riley R."/>
            <person name="Clum A."/>
            <person name="Nolan M."/>
            <person name="Lipzen A."/>
            <person name="Salamov A."/>
            <person name="Henrissat B."/>
            <person name="Wiebenga A."/>
            <person name="De Vries R.P."/>
            <person name="Grigoriev I.V."/>
            <person name="Mortensen U.H."/>
            <person name="Andersen M.R."/>
            <person name="Baker S.E."/>
        </authorList>
    </citation>
    <scope>NUCLEOTIDE SEQUENCE [LARGE SCALE GENOMIC DNA]</scope>
    <source>
        <strain evidence="2 3">IBT 23096</strain>
    </source>
</reference>
<gene>
    <name evidence="2" type="ORF">P170DRAFT_361058</name>
</gene>
<dbReference type="Proteomes" id="UP000234275">
    <property type="component" value="Unassembled WGS sequence"/>
</dbReference>
<keyword evidence="1" id="KW-1133">Transmembrane helix</keyword>
<dbReference type="AlphaFoldDB" id="A0A2I2G4M6"/>
<dbReference type="RefSeq" id="XP_024703130.1">
    <property type="nucleotide sequence ID" value="XM_024844451.1"/>
</dbReference>
<proteinExistence type="predicted"/>